<feature type="transmembrane region" description="Helical" evidence="1">
    <location>
        <begin position="196"/>
        <end position="222"/>
    </location>
</feature>
<keyword evidence="1" id="KW-1133">Transmembrane helix</keyword>
<comment type="caution">
    <text evidence="2">The sequence shown here is derived from an EMBL/GenBank/DDBJ whole genome shotgun (WGS) entry which is preliminary data.</text>
</comment>
<feature type="transmembrane region" description="Helical" evidence="1">
    <location>
        <begin position="51"/>
        <end position="68"/>
    </location>
</feature>
<keyword evidence="3" id="KW-1185">Reference proteome</keyword>
<evidence type="ECO:0000313" key="3">
    <source>
        <dbReference type="Proteomes" id="UP000069443"/>
    </source>
</evidence>
<organism evidence="2 3">
    <name type="scientific">Mycolicibacterium canariasense</name>
    <name type="common">Mycobacterium canariasense</name>
    <dbReference type="NCBI Taxonomy" id="228230"/>
    <lineage>
        <taxon>Bacteria</taxon>
        <taxon>Bacillati</taxon>
        <taxon>Actinomycetota</taxon>
        <taxon>Actinomycetes</taxon>
        <taxon>Mycobacteriales</taxon>
        <taxon>Mycobacteriaceae</taxon>
        <taxon>Mycolicibacterium</taxon>
    </lineage>
</organism>
<dbReference type="STRING" id="228230.RMCC_4669"/>
<evidence type="ECO:0000313" key="2">
    <source>
        <dbReference type="EMBL" id="GAS97703.1"/>
    </source>
</evidence>
<dbReference type="AlphaFoldDB" id="A0A100WH04"/>
<dbReference type="Proteomes" id="UP000069443">
    <property type="component" value="Unassembled WGS sequence"/>
</dbReference>
<sequence length="229" mass="23945">MALIGDTVATAHVGILASTPPHVWIVVGALVVVTGSAASAYTDNLRVERRIYWLSWLFGAILMSVAVANRGWKLSAITLTAIAVVAVIVAYFRTSYVKIGGRVFAYTITRSQPDPAPDGSPHSPADPPPDSYGGLVTAATHWWTLSVLSVGAGGVGLSEGMTPVTIAAIALAATALALTGYLDARDGFDIGRKQRGQLLIIVIASIPVFLVPALAYAIGYYIDRPARGS</sequence>
<keyword evidence="1" id="KW-0472">Membrane</keyword>
<protein>
    <submittedName>
        <fullName evidence="2">Uncharacterized protein</fullName>
    </submittedName>
</protein>
<dbReference type="RefSeq" id="WP_062658552.1">
    <property type="nucleotide sequence ID" value="NZ_BCSY01000076.1"/>
</dbReference>
<dbReference type="OrthoDB" id="4764216at2"/>
<gene>
    <name evidence="2" type="ORF">RMCC_4669</name>
</gene>
<dbReference type="EMBL" id="BCSY01000076">
    <property type="protein sequence ID" value="GAS97703.1"/>
    <property type="molecule type" value="Genomic_DNA"/>
</dbReference>
<reference evidence="3" key="2">
    <citation type="submission" date="2016-02" db="EMBL/GenBank/DDBJ databases">
        <title>Draft genome sequence of five rapidly growing Mycobacterium species.</title>
        <authorList>
            <person name="Katahira K."/>
            <person name="Gotou Y."/>
            <person name="Iida K."/>
            <person name="Ogura Y."/>
            <person name="Hayashi T."/>
        </authorList>
    </citation>
    <scope>NUCLEOTIDE SEQUENCE [LARGE SCALE GENOMIC DNA]</scope>
    <source>
        <strain evidence="3">JCM15298</strain>
    </source>
</reference>
<evidence type="ECO:0000256" key="1">
    <source>
        <dbReference type="SAM" id="Phobius"/>
    </source>
</evidence>
<name>A0A100WH04_MYCCR</name>
<keyword evidence="1" id="KW-0812">Transmembrane</keyword>
<reference evidence="3" key="1">
    <citation type="journal article" date="2016" name="Genome Announc.">
        <title>Draft Genome Sequences of Five Rapidly Growing Mycobacterium Species, M. thermoresistibile, M. fortuitum subsp. acetamidolyticum, M. canariasense, M. brisbanense, and M. novocastrense.</title>
        <authorList>
            <person name="Katahira K."/>
            <person name="Ogura Y."/>
            <person name="Gotoh Y."/>
            <person name="Hayashi T."/>
        </authorList>
    </citation>
    <scope>NUCLEOTIDE SEQUENCE [LARGE SCALE GENOMIC DNA]</scope>
    <source>
        <strain evidence="3">JCM15298</strain>
    </source>
</reference>
<proteinExistence type="predicted"/>
<feature type="transmembrane region" description="Helical" evidence="1">
    <location>
        <begin position="164"/>
        <end position="184"/>
    </location>
</feature>
<feature type="transmembrane region" description="Helical" evidence="1">
    <location>
        <begin position="23"/>
        <end position="42"/>
    </location>
</feature>
<accession>A0A100WH04</accession>
<feature type="transmembrane region" description="Helical" evidence="1">
    <location>
        <begin position="74"/>
        <end position="92"/>
    </location>
</feature>